<feature type="compositionally biased region" description="Low complexity" evidence="1">
    <location>
        <begin position="147"/>
        <end position="165"/>
    </location>
</feature>
<protein>
    <submittedName>
        <fullName evidence="2">Uncharacterized protein</fullName>
    </submittedName>
</protein>
<accession>A0A2V1EDJ8</accession>
<keyword evidence="3" id="KW-1185">Reference proteome</keyword>
<evidence type="ECO:0000313" key="3">
    <source>
        <dbReference type="Proteomes" id="UP000244855"/>
    </source>
</evidence>
<feature type="region of interest" description="Disordered" evidence="1">
    <location>
        <begin position="70"/>
        <end position="103"/>
    </location>
</feature>
<proteinExistence type="predicted"/>
<gene>
    <name evidence="2" type="ORF">DM02DRAFT_690571</name>
</gene>
<feature type="non-terminal residue" evidence="2">
    <location>
        <position position="1"/>
    </location>
</feature>
<evidence type="ECO:0000256" key="1">
    <source>
        <dbReference type="SAM" id="MobiDB-lite"/>
    </source>
</evidence>
<dbReference type="EMBL" id="KZ805301">
    <property type="protein sequence ID" value="PVI08099.1"/>
    <property type="molecule type" value="Genomic_DNA"/>
</dbReference>
<evidence type="ECO:0000313" key="2">
    <source>
        <dbReference type="EMBL" id="PVI08099.1"/>
    </source>
</evidence>
<feature type="compositionally biased region" description="Low complexity" evidence="1">
    <location>
        <begin position="72"/>
        <end position="86"/>
    </location>
</feature>
<reference evidence="2 3" key="1">
    <citation type="journal article" date="2018" name="Sci. Rep.">
        <title>Comparative genomics provides insights into the lifestyle and reveals functional heterogeneity of dark septate endophytic fungi.</title>
        <authorList>
            <person name="Knapp D.G."/>
            <person name="Nemeth J.B."/>
            <person name="Barry K."/>
            <person name="Hainaut M."/>
            <person name="Henrissat B."/>
            <person name="Johnson J."/>
            <person name="Kuo A."/>
            <person name="Lim J.H.P."/>
            <person name="Lipzen A."/>
            <person name="Nolan M."/>
            <person name="Ohm R.A."/>
            <person name="Tamas L."/>
            <person name="Grigoriev I.V."/>
            <person name="Spatafora J.W."/>
            <person name="Nagy L.G."/>
            <person name="Kovacs G.M."/>
        </authorList>
    </citation>
    <scope>NUCLEOTIDE SEQUENCE [LARGE SCALE GENOMIC DNA]</scope>
    <source>
        <strain evidence="2 3">DSE2036</strain>
    </source>
</reference>
<name>A0A2V1EDJ8_9PLEO</name>
<sequence>FKDPVNPNFAQLHQLTSLLIHGPKNPPNYLNNLNTMPPNIPVTTIGSANHNGSTSGGTGVFIVVSHGGSVAHNNSNPHNSNNNNNNTLPQHREPCPGTATTNSQLYTNSVTPSFYTHQDGTMWYIDVGSANFNYCSNGGTSGLTAVSHGGSLTHNSGNNSGNSTNPHHHREPCPGAATTNSHSYTNTVTPGFYTHQDGTMWYIDVTGNHIPVPRR</sequence>
<organism evidence="2 3">
    <name type="scientific">Periconia macrospinosa</name>
    <dbReference type="NCBI Taxonomy" id="97972"/>
    <lineage>
        <taxon>Eukaryota</taxon>
        <taxon>Fungi</taxon>
        <taxon>Dikarya</taxon>
        <taxon>Ascomycota</taxon>
        <taxon>Pezizomycotina</taxon>
        <taxon>Dothideomycetes</taxon>
        <taxon>Pleosporomycetidae</taxon>
        <taxon>Pleosporales</taxon>
        <taxon>Massarineae</taxon>
        <taxon>Periconiaceae</taxon>
        <taxon>Periconia</taxon>
    </lineage>
</organism>
<dbReference type="AlphaFoldDB" id="A0A2V1EDJ8"/>
<feature type="region of interest" description="Disordered" evidence="1">
    <location>
        <begin position="147"/>
        <end position="181"/>
    </location>
</feature>
<dbReference type="Proteomes" id="UP000244855">
    <property type="component" value="Unassembled WGS sequence"/>
</dbReference>